<proteinExistence type="predicted"/>
<gene>
    <name evidence="1" type="ORF">HNQ50_000100</name>
</gene>
<reference evidence="1 2" key="1">
    <citation type="submission" date="2020-08" db="EMBL/GenBank/DDBJ databases">
        <title>Genomic Encyclopedia of Type Strains, Phase IV (KMG-IV): sequencing the most valuable type-strain genomes for metagenomic binning, comparative biology and taxonomic classification.</title>
        <authorList>
            <person name="Goeker M."/>
        </authorList>
    </citation>
    <scope>NUCLEOTIDE SEQUENCE [LARGE SCALE GENOMIC DNA]</scope>
    <source>
        <strain evidence="1 2">DSM 18233</strain>
    </source>
</reference>
<dbReference type="RefSeq" id="WP_184096460.1">
    <property type="nucleotide sequence ID" value="NZ_JACHHN010000001.1"/>
</dbReference>
<accession>A0A840RAM6</accession>
<dbReference type="AlphaFoldDB" id="A0A840RAM6"/>
<organism evidence="1 2">
    <name type="scientific">Silvimonas terrae</name>
    <dbReference type="NCBI Taxonomy" id="300266"/>
    <lineage>
        <taxon>Bacteria</taxon>
        <taxon>Pseudomonadati</taxon>
        <taxon>Pseudomonadota</taxon>
        <taxon>Betaproteobacteria</taxon>
        <taxon>Neisseriales</taxon>
        <taxon>Chitinibacteraceae</taxon>
        <taxon>Silvimonas</taxon>
    </lineage>
</organism>
<dbReference type="EMBL" id="JACHHN010000001">
    <property type="protein sequence ID" value="MBB5189390.1"/>
    <property type="molecule type" value="Genomic_DNA"/>
</dbReference>
<evidence type="ECO:0000313" key="1">
    <source>
        <dbReference type="EMBL" id="MBB5189390.1"/>
    </source>
</evidence>
<dbReference type="Proteomes" id="UP000543030">
    <property type="component" value="Unassembled WGS sequence"/>
</dbReference>
<comment type="caution">
    <text evidence="1">The sequence shown here is derived from an EMBL/GenBank/DDBJ whole genome shotgun (WGS) entry which is preliminary data.</text>
</comment>
<sequence>MTVIAPISTSLLPVQTTLAPTNTQAATLSLASQPSVMVNLGTSQAGVDSQTYSAQGTLYPGLSSQLVWKNAVQDPVSILMGKHFMGNTLADRFKGLGAALLDGFSSGSGNYSQSVKVQNTDGISSGNGLRAGVSLQIKTNSGTLVTLSIDSQADGMDIQVSSDSKLSDEERAAIAGLADGFQNALDGLSQQPPRLDLAGLAGYDTHQLKSVDLQLDSHQGITLGVSARVHLDRQTSSVNVSMPQGKMALSVNNGNIMGIQGSAGQRAAAVANMLKQLDDAASRGHGDPALVNLFKDAFTTLNGKAGATNLNLPLDDREHAMLTGLSDFTASITDTPVSSNPLHLDEVDKFEWTASQSTTLKGNTMLDHTLSQTQKTHLTAAWHRPLVAGTQLRLTTDPDSQNYYFDQVDDSAQSQADLAMQNGQMVSARVAQSADQSLHETKVVKNKVMADQTTPTHNARTLDLLGLLQQTPRTMSADEGDADQNLRKVHGLVLLSANPRDLG</sequence>
<evidence type="ECO:0000313" key="2">
    <source>
        <dbReference type="Proteomes" id="UP000543030"/>
    </source>
</evidence>
<name>A0A840RAM6_9NEIS</name>
<protein>
    <submittedName>
        <fullName evidence="1">Uncharacterized protein</fullName>
    </submittedName>
</protein>
<keyword evidence="2" id="KW-1185">Reference proteome</keyword>